<evidence type="ECO:0000313" key="1">
    <source>
        <dbReference type="EMBL" id="TNJ26948.1"/>
    </source>
</evidence>
<accession>A0A4Z1STI3</accession>
<dbReference type="AlphaFoldDB" id="A0A4Z1STI3"/>
<proteinExistence type="predicted"/>
<gene>
    <name evidence="1" type="ORF">GMRT_15075</name>
</gene>
<comment type="caution">
    <text evidence="1">The sequence shown here is derived from an EMBL/GenBank/DDBJ whole genome shotgun (WGS) entry which is preliminary data.</text>
</comment>
<reference evidence="1 2" key="1">
    <citation type="submission" date="2019-05" db="EMBL/GenBank/DDBJ databases">
        <title>The compact genome of Giardia muris reveals important steps in the evolution of intestinal protozoan parasites.</title>
        <authorList>
            <person name="Xu F."/>
            <person name="Jimenez-Gonzalez A."/>
            <person name="Einarsson E."/>
            <person name="Astvaldsson A."/>
            <person name="Peirasmaki D."/>
            <person name="Eckmann L."/>
            <person name="Andersson J.O."/>
            <person name="Svard S.G."/>
            <person name="Jerlstrom-Hultqvist J."/>
        </authorList>
    </citation>
    <scope>NUCLEOTIDE SEQUENCE [LARGE SCALE GENOMIC DNA]</scope>
    <source>
        <strain evidence="1 2">Roberts-Thomson</strain>
    </source>
</reference>
<evidence type="ECO:0000313" key="2">
    <source>
        <dbReference type="Proteomes" id="UP000315496"/>
    </source>
</evidence>
<sequence length="129" mass="14836">MPGVHFKTLKILDRIPDVVRCHTRQCVLITTESPQMIINECTQFSGIILCSDTAFCLLNQASINQESQRDFELAYESIAFFDASAQTISLHLYGEVHPLICYFNEKQDCQMIVRVLREWTEKQMCKSGL</sequence>
<keyword evidence="2" id="KW-1185">Reference proteome</keyword>
<dbReference type="EMBL" id="VDLU01000004">
    <property type="protein sequence ID" value="TNJ26948.1"/>
    <property type="molecule type" value="Genomic_DNA"/>
</dbReference>
<name>A0A4Z1STI3_GIAMU</name>
<dbReference type="Proteomes" id="UP000315496">
    <property type="component" value="Chromosome 4"/>
</dbReference>
<protein>
    <submittedName>
        <fullName evidence="1">Uncharacterized protein</fullName>
    </submittedName>
</protein>
<dbReference type="VEuPathDB" id="GiardiaDB:GMRT_15075"/>
<organism evidence="1 2">
    <name type="scientific">Giardia muris</name>
    <dbReference type="NCBI Taxonomy" id="5742"/>
    <lineage>
        <taxon>Eukaryota</taxon>
        <taxon>Metamonada</taxon>
        <taxon>Diplomonadida</taxon>
        <taxon>Hexamitidae</taxon>
        <taxon>Giardiinae</taxon>
        <taxon>Giardia</taxon>
    </lineage>
</organism>